<feature type="domain" description="SusD-like N-terminal" evidence="7">
    <location>
        <begin position="102"/>
        <end position="223"/>
    </location>
</feature>
<dbReference type="Pfam" id="PF14322">
    <property type="entry name" value="SusD-like_3"/>
    <property type="match status" value="1"/>
</dbReference>
<keyword evidence="3" id="KW-0732">Signal</keyword>
<keyword evidence="9" id="KW-1185">Reference proteome</keyword>
<comment type="similarity">
    <text evidence="2">Belongs to the SusD family.</text>
</comment>
<keyword evidence="5" id="KW-0998">Cell outer membrane</keyword>
<evidence type="ECO:0000256" key="3">
    <source>
        <dbReference type="ARBA" id="ARBA00022729"/>
    </source>
</evidence>
<dbReference type="SUPFAM" id="SSF48452">
    <property type="entry name" value="TPR-like"/>
    <property type="match status" value="1"/>
</dbReference>
<organism evidence="8 9">
    <name type="scientific">Yeosuana aromativorans</name>
    <dbReference type="NCBI Taxonomy" id="288019"/>
    <lineage>
        <taxon>Bacteria</taxon>
        <taxon>Pseudomonadati</taxon>
        <taxon>Bacteroidota</taxon>
        <taxon>Flavobacteriia</taxon>
        <taxon>Flavobacteriales</taxon>
        <taxon>Flavobacteriaceae</taxon>
        <taxon>Yeosuana</taxon>
    </lineage>
</organism>
<keyword evidence="4" id="KW-0472">Membrane</keyword>
<dbReference type="InterPro" id="IPR011990">
    <property type="entry name" value="TPR-like_helical_dom_sf"/>
</dbReference>
<evidence type="ECO:0000256" key="1">
    <source>
        <dbReference type="ARBA" id="ARBA00004442"/>
    </source>
</evidence>
<dbReference type="Gene3D" id="1.25.40.390">
    <property type="match status" value="1"/>
</dbReference>
<comment type="caution">
    <text evidence="8">The sequence shown here is derived from an EMBL/GenBank/DDBJ whole genome shotgun (WGS) entry which is preliminary data.</text>
</comment>
<accession>A0A8J3BRT3</accession>
<sequence>MKNLVLIIFSTILLSSCNDQLDIAPKSNLELGNFFATPEDFDLALTGAYDPIAVHQGDRGFGTYFKGLLMMGRAGTDEMYVNQGFWDATGKEIGNYTFTSFSRIPSAVWQLQYIGINRCNVLIDKIKNTSVSMPEATKQRILGEASFLRAFYYFQLARFYGGVPIITEDTNLNEFRNIRSSLSDTYDFIINDLKVAEENIPVINEPGRATKYAAKTYLAKVYLQMSGEPLKDQTAAAKAAAYAKDVIDNGPYDLEPNYEDIFKLDHEHGVEYIFSAEYIATDLEGGEVATWDGPPGNYTYTISYSICRAMPELYNSYTPGDVRRDHNIVDYVVIDADGNTQPTNDGNYYAYKWRHDPNPATRGYATEWQSPFNFPLTRFADVLLMYAEAQCRADGSPNADAYTAINRVRTRAGLGNLSGLSGPAFLQAVLDERKWELCFEGHRWVDLVRYGKLIEAVRASSTGNPIAAANIKDYHVLFPVPDREIQVSGGDLEQNPGYLAN</sequence>
<dbReference type="PROSITE" id="PS51257">
    <property type="entry name" value="PROKAR_LIPOPROTEIN"/>
    <property type="match status" value="1"/>
</dbReference>
<feature type="domain" description="RagB/SusD" evidence="6">
    <location>
        <begin position="335"/>
        <end position="498"/>
    </location>
</feature>
<comment type="subcellular location">
    <subcellularLocation>
        <location evidence="1">Cell outer membrane</location>
    </subcellularLocation>
</comment>
<dbReference type="RefSeq" id="WP_188654701.1">
    <property type="nucleotide sequence ID" value="NZ_BMNR01000009.1"/>
</dbReference>
<evidence type="ECO:0000313" key="9">
    <source>
        <dbReference type="Proteomes" id="UP000612329"/>
    </source>
</evidence>
<dbReference type="Proteomes" id="UP000612329">
    <property type="component" value="Unassembled WGS sequence"/>
</dbReference>
<dbReference type="Pfam" id="PF07980">
    <property type="entry name" value="SusD_RagB"/>
    <property type="match status" value="1"/>
</dbReference>
<evidence type="ECO:0000256" key="4">
    <source>
        <dbReference type="ARBA" id="ARBA00023136"/>
    </source>
</evidence>
<dbReference type="EMBL" id="BMNR01000009">
    <property type="protein sequence ID" value="GGK33775.1"/>
    <property type="molecule type" value="Genomic_DNA"/>
</dbReference>
<gene>
    <name evidence="8" type="ORF">GCM10007962_30230</name>
</gene>
<evidence type="ECO:0000256" key="2">
    <source>
        <dbReference type="ARBA" id="ARBA00006275"/>
    </source>
</evidence>
<reference evidence="8" key="1">
    <citation type="journal article" date="2014" name="Int. J. Syst. Evol. Microbiol.">
        <title>Complete genome sequence of Corynebacterium casei LMG S-19264T (=DSM 44701T), isolated from a smear-ripened cheese.</title>
        <authorList>
            <consortium name="US DOE Joint Genome Institute (JGI-PGF)"/>
            <person name="Walter F."/>
            <person name="Albersmeier A."/>
            <person name="Kalinowski J."/>
            <person name="Ruckert C."/>
        </authorList>
    </citation>
    <scope>NUCLEOTIDE SEQUENCE</scope>
    <source>
        <strain evidence="8">JCM 12862</strain>
    </source>
</reference>
<evidence type="ECO:0000256" key="5">
    <source>
        <dbReference type="ARBA" id="ARBA00023237"/>
    </source>
</evidence>
<dbReference type="InterPro" id="IPR012944">
    <property type="entry name" value="SusD_RagB_dom"/>
</dbReference>
<evidence type="ECO:0000313" key="8">
    <source>
        <dbReference type="EMBL" id="GGK33775.1"/>
    </source>
</evidence>
<evidence type="ECO:0000259" key="6">
    <source>
        <dbReference type="Pfam" id="PF07980"/>
    </source>
</evidence>
<evidence type="ECO:0000259" key="7">
    <source>
        <dbReference type="Pfam" id="PF14322"/>
    </source>
</evidence>
<reference evidence="8" key="2">
    <citation type="submission" date="2020-09" db="EMBL/GenBank/DDBJ databases">
        <authorList>
            <person name="Sun Q."/>
            <person name="Ohkuma M."/>
        </authorList>
    </citation>
    <scope>NUCLEOTIDE SEQUENCE</scope>
    <source>
        <strain evidence="8">JCM 12862</strain>
    </source>
</reference>
<dbReference type="CDD" id="cd08977">
    <property type="entry name" value="SusD"/>
    <property type="match status" value="1"/>
</dbReference>
<dbReference type="GO" id="GO:0009279">
    <property type="term" value="C:cell outer membrane"/>
    <property type="evidence" value="ECO:0007669"/>
    <property type="project" value="UniProtKB-SubCell"/>
</dbReference>
<protein>
    <submittedName>
        <fullName evidence="8">Membrane protein</fullName>
    </submittedName>
</protein>
<name>A0A8J3BRT3_9FLAO</name>
<proteinExistence type="inferred from homology"/>
<dbReference type="InterPro" id="IPR033985">
    <property type="entry name" value="SusD-like_N"/>
</dbReference>
<dbReference type="AlphaFoldDB" id="A0A8J3BRT3"/>